<organism evidence="2 3">
    <name type="scientific">Pterulicium gracile</name>
    <dbReference type="NCBI Taxonomy" id="1884261"/>
    <lineage>
        <taxon>Eukaryota</taxon>
        <taxon>Fungi</taxon>
        <taxon>Dikarya</taxon>
        <taxon>Basidiomycota</taxon>
        <taxon>Agaricomycotina</taxon>
        <taxon>Agaricomycetes</taxon>
        <taxon>Agaricomycetidae</taxon>
        <taxon>Agaricales</taxon>
        <taxon>Pleurotineae</taxon>
        <taxon>Pterulaceae</taxon>
        <taxon>Pterulicium</taxon>
    </lineage>
</organism>
<evidence type="ECO:0000313" key="3">
    <source>
        <dbReference type="Proteomes" id="UP000305067"/>
    </source>
</evidence>
<dbReference type="EMBL" id="ML178849">
    <property type="protein sequence ID" value="TFK97230.1"/>
    <property type="molecule type" value="Genomic_DNA"/>
</dbReference>
<dbReference type="Pfam" id="PF13302">
    <property type="entry name" value="Acetyltransf_3"/>
    <property type="match status" value="1"/>
</dbReference>
<proteinExistence type="predicted"/>
<dbReference type="InterPro" id="IPR016181">
    <property type="entry name" value="Acyl_CoA_acyltransferase"/>
</dbReference>
<keyword evidence="3" id="KW-1185">Reference proteome</keyword>
<reference evidence="2 3" key="1">
    <citation type="journal article" date="2019" name="Nat. Ecol. Evol.">
        <title>Megaphylogeny resolves global patterns of mushroom evolution.</title>
        <authorList>
            <person name="Varga T."/>
            <person name="Krizsan K."/>
            <person name="Foldi C."/>
            <person name="Dima B."/>
            <person name="Sanchez-Garcia M."/>
            <person name="Sanchez-Ramirez S."/>
            <person name="Szollosi G.J."/>
            <person name="Szarkandi J.G."/>
            <person name="Papp V."/>
            <person name="Albert L."/>
            <person name="Andreopoulos W."/>
            <person name="Angelini C."/>
            <person name="Antonin V."/>
            <person name="Barry K.W."/>
            <person name="Bougher N.L."/>
            <person name="Buchanan P."/>
            <person name="Buyck B."/>
            <person name="Bense V."/>
            <person name="Catcheside P."/>
            <person name="Chovatia M."/>
            <person name="Cooper J."/>
            <person name="Damon W."/>
            <person name="Desjardin D."/>
            <person name="Finy P."/>
            <person name="Geml J."/>
            <person name="Haridas S."/>
            <person name="Hughes K."/>
            <person name="Justo A."/>
            <person name="Karasinski D."/>
            <person name="Kautmanova I."/>
            <person name="Kiss B."/>
            <person name="Kocsube S."/>
            <person name="Kotiranta H."/>
            <person name="LaButti K.M."/>
            <person name="Lechner B.E."/>
            <person name="Liimatainen K."/>
            <person name="Lipzen A."/>
            <person name="Lukacs Z."/>
            <person name="Mihaltcheva S."/>
            <person name="Morgado L.N."/>
            <person name="Niskanen T."/>
            <person name="Noordeloos M.E."/>
            <person name="Ohm R.A."/>
            <person name="Ortiz-Santana B."/>
            <person name="Ovrebo C."/>
            <person name="Racz N."/>
            <person name="Riley R."/>
            <person name="Savchenko A."/>
            <person name="Shiryaev A."/>
            <person name="Soop K."/>
            <person name="Spirin V."/>
            <person name="Szebenyi C."/>
            <person name="Tomsovsky M."/>
            <person name="Tulloss R.E."/>
            <person name="Uehling J."/>
            <person name="Grigoriev I.V."/>
            <person name="Vagvolgyi C."/>
            <person name="Papp T."/>
            <person name="Martin F.M."/>
            <person name="Miettinen O."/>
            <person name="Hibbett D.S."/>
            <person name="Nagy L.G."/>
        </authorList>
    </citation>
    <scope>NUCLEOTIDE SEQUENCE [LARGE SCALE GENOMIC DNA]</scope>
    <source>
        <strain evidence="2 3">CBS 309.79</strain>
    </source>
</reference>
<dbReference type="GO" id="GO:0016747">
    <property type="term" value="F:acyltransferase activity, transferring groups other than amino-acyl groups"/>
    <property type="evidence" value="ECO:0007669"/>
    <property type="project" value="InterPro"/>
</dbReference>
<protein>
    <submittedName>
        <fullName evidence="2">Acyl-CoA N-acyltransferase</fullName>
    </submittedName>
</protein>
<feature type="domain" description="N-acetyltransferase" evidence="1">
    <location>
        <begin position="7"/>
        <end position="173"/>
    </location>
</feature>
<evidence type="ECO:0000259" key="1">
    <source>
        <dbReference type="PROSITE" id="PS51186"/>
    </source>
</evidence>
<dbReference type="InterPro" id="IPR000182">
    <property type="entry name" value="GNAT_dom"/>
</dbReference>
<sequence>MFTTDRLLLRAYQPSDDAALHALNNSLPVQLAQRREPPSPTPMSFVTNTIVPKWFEQALFHAIITLKSSPSTFIGYVCLVPPSVPKNRDAMYVISLKEEEWGRGYGSEVTKFVVDWGFRMGGLHRIWLGVFGSNVGAIKTYEKAGFVHEGRVRKANWIDGKWEDTVMMAILDEDWEKMRAVDEKKQ</sequence>
<keyword evidence="2" id="KW-0012">Acyltransferase</keyword>
<evidence type="ECO:0000313" key="2">
    <source>
        <dbReference type="EMBL" id="TFK97230.1"/>
    </source>
</evidence>
<dbReference type="Proteomes" id="UP000305067">
    <property type="component" value="Unassembled WGS sequence"/>
</dbReference>
<dbReference type="InterPro" id="IPR051531">
    <property type="entry name" value="N-acetyltransferase"/>
</dbReference>
<dbReference type="OrthoDB" id="630895at2759"/>
<dbReference type="PROSITE" id="PS51186">
    <property type="entry name" value="GNAT"/>
    <property type="match status" value="1"/>
</dbReference>
<dbReference type="CDD" id="cd04301">
    <property type="entry name" value="NAT_SF"/>
    <property type="match status" value="1"/>
</dbReference>
<gene>
    <name evidence="2" type="ORF">BDV98DRAFT_268438</name>
</gene>
<dbReference type="PANTHER" id="PTHR43792">
    <property type="entry name" value="GNAT FAMILY, PUTATIVE (AFU_ORTHOLOGUE AFUA_3G00765)-RELATED-RELATED"/>
    <property type="match status" value="1"/>
</dbReference>
<accession>A0A5C3QA20</accession>
<dbReference type="AlphaFoldDB" id="A0A5C3QA20"/>
<name>A0A5C3QA20_9AGAR</name>
<keyword evidence="2" id="KW-0808">Transferase</keyword>
<dbReference type="SUPFAM" id="SSF55729">
    <property type="entry name" value="Acyl-CoA N-acyltransferases (Nat)"/>
    <property type="match status" value="1"/>
</dbReference>
<dbReference type="Gene3D" id="3.40.630.30">
    <property type="match status" value="1"/>
</dbReference>